<gene>
    <name evidence="1" type="ORF">ACFOX0_17900</name>
</gene>
<dbReference type="Proteomes" id="UP001595868">
    <property type="component" value="Unassembled WGS sequence"/>
</dbReference>
<protein>
    <submittedName>
        <fullName evidence="1">DUF6221 family protein</fullName>
    </submittedName>
</protein>
<dbReference type="RefSeq" id="WP_377547170.1">
    <property type="nucleotide sequence ID" value="NZ_JBHSBN010000011.1"/>
</dbReference>
<evidence type="ECO:0000313" key="1">
    <source>
        <dbReference type="EMBL" id="MFC4107791.1"/>
    </source>
</evidence>
<reference evidence="2" key="1">
    <citation type="journal article" date="2019" name="Int. J. Syst. Evol. Microbiol.">
        <title>The Global Catalogue of Microorganisms (GCM) 10K type strain sequencing project: providing services to taxonomists for standard genome sequencing and annotation.</title>
        <authorList>
            <consortium name="The Broad Institute Genomics Platform"/>
            <consortium name="The Broad Institute Genome Sequencing Center for Infectious Disease"/>
            <person name="Wu L."/>
            <person name="Ma J."/>
        </authorList>
    </citation>
    <scope>NUCLEOTIDE SEQUENCE [LARGE SCALE GENOMIC DNA]</scope>
    <source>
        <strain evidence="2">2902at01</strain>
    </source>
</reference>
<name>A0ABV8KP87_9ACTN</name>
<dbReference type="InterPro" id="IPR046193">
    <property type="entry name" value="DUF6221"/>
</dbReference>
<organism evidence="1 2">
    <name type="scientific">Micromonospora zhanjiangensis</name>
    <dbReference type="NCBI Taxonomy" id="1522057"/>
    <lineage>
        <taxon>Bacteria</taxon>
        <taxon>Bacillati</taxon>
        <taxon>Actinomycetota</taxon>
        <taxon>Actinomycetes</taxon>
        <taxon>Micromonosporales</taxon>
        <taxon>Micromonosporaceae</taxon>
        <taxon>Micromonospora</taxon>
    </lineage>
</organism>
<evidence type="ECO:0000313" key="2">
    <source>
        <dbReference type="Proteomes" id="UP001595868"/>
    </source>
</evidence>
<dbReference type="EMBL" id="JBHSBN010000011">
    <property type="protein sequence ID" value="MFC4107791.1"/>
    <property type="molecule type" value="Genomic_DNA"/>
</dbReference>
<keyword evidence="2" id="KW-1185">Reference proteome</keyword>
<sequence length="94" mass="10675">MTAAHTDITIWLGAQFDADDAEIINHRVHGTAPAELLDQMARDIEAKRRILDEAANYSPELEHGDNGEWALGMVLRLLALPYAHRPGYREEWRP</sequence>
<comment type="caution">
    <text evidence="1">The sequence shown here is derived from an EMBL/GenBank/DDBJ whole genome shotgun (WGS) entry which is preliminary data.</text>
</comment>
<dbReference type="Pfam" id="PF19730">
    <property type="entry name" value="DUF6221"/>
    <property type="match status" value="1"/>
</dbReference>
<proteinExistence type="predicted"/>
<accession>A0ABV8KP87</accession>